<feature type="binding site" evidence="11">
    <location>
        <position position="74"/>
    </location>
    <ligand>
        <name>thiamine diphosphate</name>
        <dbReference type="ChEBI" id="CHEBI:58937"/>
    </ligand>
</feature>
<comment type="cofactor">
    <cofactor evidence="11">
        <name>thiamine diphosphate</name>
        <dbReference type="ChEBI" id="CHEBI:58937"/>
    </cofactor>
    <text evidence="11">Binds 1 thiamine pyrophosphate per subunit.</text>
</comment>
<dbReference type="PROSITE" id="PS00802">
    <property type="entry name" value="TRANSKETOLASE_2"/>
    <property type="match status" value="1"/>
</dbReference>
<dbReference type="GO" id="GO:0005829">
    <property type="term" value="C:cytosol"/>
    <property type="evidence" value="ECO:0007669"/>
    <property type="project" value="TreeGrafter"/>
</dbReference>
<dbReference type="PROSITE" id="PS00801">
    <property type="entry name" value="TRANSKETOLASE_1"/>
    <property type="match status" value="1"/>
</dbReference>
<dbReference type="InterPro" id="IPR009014">
    <property type="entry name" value="Transketo_C/PFOR_II"/>
</dbReference>
<feature type="binding site" evidence="11">
    <location>
        <position position="366"/>
    </location>
    <ligand>
        <name>thiamine diphosphate</name>
        <dbReference type="ChEBI" id="CHEBI:58937"/>
    </ligand>
</feature>
<dbReference type="NCBIfam" id="NF003933">
    <property type="entry name" value="PRK05444.2-2"/>
    <property type="match status" value="1"/>
</dbReference>
<keyword evidence="8 11" id="KW-0786">Thiamine pyrophosphate</keyword>
<evidence type="ECO:0000256" key="5">
    <source>
        <dbReference type="ARBA" id="ARBA00022723"/>
    </source>
</evidence>
<keyword evidence="6 11" id="KW-0460">Magnesium</keyword>
<dbReference type="Pfam" id="PF02779">
    <property type="entry name" value="Transket_pyr"/>
    <property type="match status" value="1"/>
</dbReference>
<feature type="binding site" evidence="11">
    <location>
        <begin position="115"/>
        <end position="117"/>
    </location>
    <ligand>
        <name>thiamine diphosphate</name>
        <dbReference type="ChEBI" id="CHEBI:58937"/>
    </ligand>
</feature>
<dbReference type="InterPro" id="IPR020826">
    <property type="entry name" value="Transketolase_BS"/>
</dbReference>
<dbReference type="HAMAP" id="MF_00315">
    <property type="entry name" value="DXP_synth"/>
    <property type="match status" value="1"/>
</dbReference>
<dbReference type="PANTHER" id="PTHR43322:SF5">
    <property type="entry name" value="1-DEOXY-D-XYLULOSE-5-PHOSPHATE SYNTHASE, CHLOROPLASTIC"/>
    <property type="match status" value="1"/>
</dbReference>
<evidence type="ECO:0000256" key="10">
    <source>
        <dbReference type="ARBA" id="ARBA00055605"/>
    </source>
</evidence>
<keyword evidence="7 11" id="KW-0784">Thiamine biosynthesis</keyword>
<dbReference type="GO" id="GO:0000287">
    <property type="term" value="F:magnesium ion binding"/>
    <property type="evidence" value="ECO:0007669"/>
    <property type="project" value="UniProtKB-UniRule"/>
</dbReference>
<evidence type="ECO:0000256" key="9">
    <source>
        <dbReference type="ARBA" id="ARBA00023229"/>
    </source>
</evidence>
<evidence type="ECO:0000256" key="11">
    <source>
        <dbReference type="HAMAP-Rule" id="MF_00315"/>
    </source>
</evidence>
<evidence type="ECO:0000256" key="7">
    <source>
        <dbReference type="ARBA" id="ARBA00022977"/>
    </source>
</evidence>
<comment type="pathway">
    <text evidence="1 11">Metabolic intermediate biosynthesis; 1-deoxy-D-xylulose 5-phosphate biosynthesis; 1-deoxy-D-xylulose 5-phosphate from D-glyceraldehyde 3-phosphate and pyruvate: step 1/1.</text>
</comment>
<dbReference type="CDD" id="cd02007">
    <property type="entry name" value="TPP_DXS"/>
    <property type="match status" value="1"/>
</dbReference>
<keyword evidence="9 11" id="KW-0414">Isoprene biosynthesis</keyword>
<protein>
    <recommendedName>
        <fullName evidence="11">1-deoxy-D-xylulose-5-phosphate synthase</fullName>
        <ecNumber evidence="11">2.2.1.7</ecNumber>
    </recommendedName>
    <alternativeName>
        <fullName evidence="11">1-deoxyxylulose-5-phosphate synthase</fullName>
        <shortName evidence="11">DXP synthase</shortName>
        <shortName evidence="11">DXPS</shortName>
    </alternativeName>
</protein>
<sequence length="622" mass="69190">MEKLLDHINQISDLKKLNYQDKIKLSEELREYIIQIVSKNGGHLASNLGVVELTIALHSVFDVPKDKIIWDVGHQTYVHKILTGRKEQMSTLRQLNGIAGFVKTCESEYDCFDTGHSSTSISVAAGMARARDVRKEKNSVIAVIGDGALTGGMALEALNDVGSSNTNLIVILNDNEMSISKNVGGISIFLNKIRTRKVYTSSNNYIKKVVNKIPHIGKYIIHSVRKLKYGIKQLMIPNMMFEDMGYRYIGPIDGHDIEKIESILKIAKGLDGPILIHVVTKKGKGYKPAEENPDKYHSTGPFKIETGEAISKKKPDYSKAFGEALVKLAEKNDKIVAITAAMKDGTGLTKFSKMFPERFFDIGIAEQHAIGMAAGMAKDGMIPVVPIYSSFYQRGYDQVIHDVCIQNLPVILCADRAGIVGNDGETHQGIYDLSFFRIVPNLTIMAPKNFEELSNMLEFAVSFQKPIVIRYPRGGEGEVVFSKQEPIELGKAEVLTEGSDFSIIAIGKMVQRAIKVKERLEKEGIKTEVINARFLKPLDEDTILESIKKTKHVITIEDNIIDGGLGSSVIEAVEEKIPFKVKAKKFGYPDEFIKHGSVDEIEKQYGLDVESIVKYCLKEMGR</sequence>
<dbReference type="InterPro" id="IPR005475">
    <property type="entry name" value="Transketolase-like_Pyr-bd"/>
</dbReference>
<dbReference type="Pfam" id="PF13292">
    <property type="entry name" value="DXP_synthase_N"/>
    <property type="match status" value="1"/>
</dbReference>
<dbReference type="InterPro" id="IPR005477">
    <property type="entry name" value="Dxylulose-5-P_synthase"/>
</dbReference>
<dbReference type="EMBL" id="DVNH01000027">
    <property type="protein sequence ID" value="HIU51817.1"/>
    <property type="molecule type" value="Genomic_DNA"/>
</dbReference>
<dbReference type="SUPFAM" id="SSF52518">
    <property type="entry name" value="Thiamin diphosphate-binding fold (THDP-binding)"/>
    <property type="match status" value="2"/>
</dbReference>
<dbReference type="AlphaFoldDB" id="A0A9D1S9U1"/>
<dbReference type="Gene3D" id="3.40.50.970">
    <property type="match status" value="2"/>
</dbReference>
<dbReference type="SMART" id="SM00861">
    <property type="entry name" value="Transket_pyr"/>
    <property type="match status" value="1"/>
</dbReference>
<keyword evidence="5 11" id="KW-0479">Metal-binding</keyword>
<dbReference type="InterPro" id="IPR033248">
    <property type="entry name" value="Transketolase_C"/>
</dbReference>
<comment type="similarity">
    <text evidence="2 11">Belongs to the transketolase family. DXPS subfamily.</text>
</comment>
<feature type="binding site" evidence="11">
    <location>
        <position position="175"/>
    </location>
    <ligand>
        <name>Mg(2+)</name>
        <dbReference type="ChEBI" id="CHEBI:18420"/>
    </ligand>
</feature>
<comment type="cofactor">
    <cofactor evidence="11">
        <name>Mg(2+)</name>
        <dbReference type="ChEBI" id="CHEBI:18420"/>
    </cofactor>
    <text evidence="11">Binds 1 Mg(2+) ion per subunit.</text>
</comment>
<evidence type="ECO:0000256" key="8">
    <source>
        <dbReference type="ARBA" id="ARBA00023052"/>
    </source>
</evidence>
<dbReference type="PANTHER" id="PTHR43322">
    <property type="entry name" value="1-D-DEOXYXYLULOSE 5-PHOSPHATE SYNTHASE-RELATED"/>
    <property type="match status" value="1"/>
</dbReference>
<dbReference type="FunFam" id="3.40.50.920:FF:000002">
    <property type="entry name" value="1-deoxy-D-xylulose-5-phosphate synthase"/>
    <property type="match status" value="1"/>
</dbReference>
<organism evidence="13 14">
    <name type="scientific">Candidatus Merdicola faecigallinarum</name>
    <dbReference type="NCBI Taxonomy" id="2840862"/>
    <lineage>
        <taxon>Bacteria</taxon>
        <taxon>Bacillati</taxon>
        <taxon>Bacillota</taxon>
        <taxon>Clostridia</taxon>
        <taxon>Candidatus Merdicola</taxon>
    </lineage>
</organism>
<comment type="subunit">
    <text evidence="3 11">Homodimer.</text>
</comment>
<evidence type="ECO:0000256" key="1">
    <source>
        <dbReference type="ARBA" id="ARBA00004980"/>
    </source>
</evidence>
<name>A0A9D1S9U1_9FIRM</name>
<dbReference type="InterPro" id="IPR029061">
    <property type="entry name" value="THDP-binding"/>
</dbReference>
<reference evidence="13" key="2">
    <citation type="journal article" date="2021" name="PeerJ">
        <title>Extensive microbial diversity within the chicken gut microbiome revealed by metagenomics and culture.</title>
        <authorList>
            <person name="Gilroy R."/>
            <person name="Ravi A."/>
            <person name="Getino M."/>
            <person name="Pursley I."/>
            <person name="Horton D.L."/>
            <person name="Alikhan N.F."/>
            <person name="Baker D."/>
            <person name="Gharbi K."/>
            <person name="Hall N."/>
            <person name="Watson M."/>
            <person name="Adriaenssens E.M."/>
            <person name="Foster-Nyarko E."/>
            <person name="Jarju S."/>
            <person name="Secka A."/>
            <person name="Antonio M."/>
            <person name="Oren A."/>
            <person name="Chaudhuri R.R."/>
            <person name="La Ragione R."/>
            <person name="Hildebrand F."/>
            <person name="Pallen M.J."/>
        </authorList>
    </citation>
    <scope>NUCLEOTIDE SEQUENCE</scope>
    <source>
        <strain evidence="13">CHK195-15760</strain>
    </source>
</reference>
<evidence type="ECO:0000256" key="6">
    <source>
        <dbReference type="ARBA" id="ARBA00022842"/>
    </source>
</evidence>
<dbReference type="Gene3D" id="3.40.50.920">
    <property type="match status" value="1"/>
</dbReference>
<evidence type="ECO:0000256" key="2">
    <source>
        <dbReference type="ARBA" id="ARBA00011081"/>
    </source>
</evidence>
<dbReference type="CDD" id="cd07033">
    <property type="entry name" value="TPP_PYR_DXS_TK_like"/>
    <property type="match status" value="1"/>
</dbReference>
<feature type="domain" description="Transketolase-like pyrimidine-binding" evidence="12">
    <location>
        <begin position="315"/>
        <end position="478"/>
    </location>
</feature>
<evidence type="ECO:0000256" key="3">
    <source>
        <dbReference type="ARBA" id="ARBA00011738"/>
    </source>
</evidence>
<comment type="function">
    <text evidence="10 11">Catalyzes the acyloin condensation reaction between C atoms 2 and 3 of pyruvate and glyceraldehyde 3-phosphate to yield 1-deoxy-D-xylulose-5-phosphate (DXP).</text>
</comment>
<dbReference type="GO" id="GO:0009228">
    <property type="term" value="P:thiamine biosynthetic process"/>
    <property type="evidence" value="ECO:0007669"/>
    <property type="project" value="UniProtKB-UniRule"/>
</dbReference>
<dbReference type="FunFam" id="3.40.50.970:FF:000005">
    <property type="entry name" value="1-deoxy-D-xylulose-5-phosphate synthase"/>
    <property type="match status" value="1"/>
</dbReference>
<dbReference type="InterPro" id="IPR049557">
    <property type="entry name" value="Transketolase_CS"/>
</dbReference>
<dbReference type="GO" id="GO:0016114">
    <property type="term" value="P:terpenoid biosynthetic process"/>
    <property type="evidence" value="ECO:0007669"/>
    <property type="project" value="UniProtKB-UniRule"/>
</dbReference>
<dbReference type="NCBIfam" id="TIGR00204">
    <property type="entry name" value="dxs"/>
    <property type="match status" value="1"/>
</dbReference>
<proteinExistence type="inferred from homology"/>
<reference evidence="13" key="1">
    <citation type="submission" date="2020-10" db="EMBL/GenBank/DDBJ databases">
        <authorList>
            <person name="Gilroy R."/>
        </authorList>
    </citation>
    <scope>NUCLEOTIDE SEQUENCE</scope>
    <source>
        <strain evidence="13">CHK195-15760</strain>
    </source>
</reference>
<dbReference type="SUPFAM" id="SSF52922">
    <property type="entry name" value="TK C-terminal domain-like"/>
    <property type="match status" value="1"/>
</dbReference>
<feature type="binding site" evidence="11">
    <location>
        <begin position="147"/>
        <end position="148"/>
    </location>
    <ligand>
        <name>thiamine diphosphate</name>
        <dbReference type="ChEBI" id="CHEBI:58937"/>
    </ligand>
</feature>
<evidence type="ECO:0000313" key="14">
    <source>
        <dbReference type="Proteomes" id="UP000824093"/>
    </source>
</evidence>
<dbReference type="Pfam" id="PF02780">
    <property type="entry name" value="Transketolase_C"/>
    <property type="match status" value="1"/>
</dbReference>
<accession>A0A9D1S9U1</accession>
<dbReference type="Proteomes" id="UP000824093">
    <property type="component" value="Unassembled WGS sequence"/>
</dbReference>
<dbReference type="GO" id="GO:0019288">
    <property type="term" value="P:isopentenyl diphosphate biosynthetic process, methylerythritol 4-phosphate pathway"/>
    <property type="evidence" value="ECO:0007669"/>
    <property type="project" value="TreeGrafter"/>
</dbReference>
<comment type="caution">
    <text evidence="13">The sequence shown here is derived from an EMBL/GenBank/DDBJ whole genome shotgun (WGS) entry which is preliminary data.</text>
</comment>
<comment type="catalytic activity">
    <reaction evidence="11">
        <text>D-glyceraldehyde 3-phosphate + pyruvate + H(+) = 1-deoxy-D-xylulose 5-phosphate + CO2</text>
        <dbReference type="Rhea" id="RHEA:12605"/>
        <dbReference type="ChEBI" id="CHEBI:15361"/>
        <dbReference type="ChEBI" id="CHEBI:15378"/>
        <dbReference type="ChEBI" id="CHEBI:16526"/>
        <dbReference type="ChEBI" id="CHEBI:57792"/>
        <dbReference type="ChEBI" id="CHEBI:59776"/>
        <dbReference type="EC" id="2.2.1.7"/>
    </reaction>
</comment>
<dbReference type="GO" id="GO:0030976">
    <property type="term" value="F:thiamine pyrophosphate binding"/>
    <property type="evidence" value="ECO:0007669"/>
    <property type="project" value="UniProtKB-UniRule"/>
</dbReference>
<dbReference type="GO" id="GO:0008661">
    <property type="term" value="F:1-deoxy-D-xylulose-5-phosphate synthase activity"/>
    <property type="evidence" value="ECO:0007669"/>
    <property type="project" value="UniProtKB-UniRule"/>
</dbReference>
<gene>
    <name evidence="11" type="primary">dxs</name>
    <name evidence="13" type="ORF">IAB70_04245</name>
</gene>
<evidence type="ECO:0000259" key="12">
    <source>
        <dbReference type="SMART" id="SM00861"/>
    </source>
</evidence>
<evidence type="ECO:0000313" key="13">
    <source>
        <dbReference type="EMBL" id="HIU51817.1"/>
    </source>
</evidence>
<keyword evidence="4 11" id="KW-0808">Transferase</keyword>
<feature type="binding site" evidence="11">
    <location>
        <position position="175"/>
    </location>
    <ligand>
        <name>thiamine diphosphate</name>
        <dbReference type="ChEBI" id="CHEBI:58937"/>
    </ligand>
</feature>
<evidence type="ECO:0000256" key="4">
    <source>
        <dbReference type="ARBA" id="ARBA00022679"/>
    </source>
</evidence>
<feature type="binding site" evidence="11">
    <location>
        <position position="286"/>
    </location>
    <ligand>
        <name>thiamine diphosphate</name>
        <dbReference type="ChEBI" id="CHEBI:58937"/>
    </ligand>
</feature>
<dbReference type="EC" id="2.2.1.7" evidence="11"/>
<feature type="binding site" evidence="11">
    <location>
        <position position="146"/>
    </location>
    <ligand>
        <name>Mg(2+)</name>
        <dbReference type="ChEBI" id="CHEBI:18420"/>
    </ligand>
</feature>